<keyword evidence="1" id="KW-0677">Repeat</keyword>
<feature type="repeat" description="PPR" evidence="3">
    <location>
        <begin position="251"/>
        <end position="285"/>
    </location>
</feature>
<gene>
    <name evidence="4" type="ORF">ACMD2_15673</name>
</gene>
<dbReference type="FunFam" id="1.25.40.10:FF:000073">
    <property type="entry name" value="Pentatricopeptide repeat-containing protein chloroplastic"/>
    <property type="match status" value="1"/>
</dbReference>
<sequence>MLRRRVASRPLLLHRASTSISFSPFTSHYEKNPNSNRPSPQTRLSLPLAPYAFVQILSSATKSFSLSTGEQLHAAIVKICFDTNLFISTALLNFYFCRGRFACAQKLFDEMPRRNVVTWNTLVYGYSQSHVPNHAVKAFAQMVYAGVILSPSSVSSVLVACSKLEDMDIGTMVHCVGLKSGFCSNVVVGTALVDMCAKCRDMGAARRVFDEMKERNVITWTSLLSGYSLEHRSNDAMLLFREMRQQCVELNEVTYSSLISSFSRLEDMVHGKQVHSLVVKEGLEAHHYIAVALLTMYSKCGSLQDFNKVCQTVPFQDQISSNSIMAGFSHFGNGKEVLERFLLMRRERIGVDFFTFVSVLKAIGILPALEEGKQIHALIFKTGHGSSVCIQNGLVSMYAKCGAIYNSKQVFSSMEDPDLVSWNSLLSGCAQHGYGKEAIELFEQMKGNEIRPDHTTFLSVLTACSHVGLVEKGLGIFYLMKGDPQTFVGLEHYACIIDLLGRAGYLTEAEALVNEMPIKPGVSVYRALLSACLMHGNLCIAKRMAEKLFRLRPNDPSTHILFSNIFASDGWWDSAAGVRENMREKGVKKEAASTSSLASPSAASLKYLSASCTLFTFSCSLTNMLPYSMSLSIVILGCSNVGGPSIEFTSFFPTFSIPTSAIHFLTSSSEGIDKLDDILLGNIISSEYPCANTNSVLPGRSPVELLHTPIANEWGIKGREVISCDNDRHARILLLVVHSRELHICWVVGNVHESGVDHLVVDGVLGGPTHSSSSCIEIIDEEDAHLPLLDDVSSLTVALSDQLCRLSCIPAFQLSGAHHDRTAKFRILEQIHEVLGDVDHKLIHEGWSYALANIFIGTHDGDVGPTVHGSLEERINRSLPSSDVLLIVRRIVCQSSPPVLLGLFRFVEIGGHHLQSPLGNLPMANAGLYFLQTASEECGGERLVRRDGAA</sequence>
<evidence type="ECO:0000313" key="4">
    <source>
        <dbReference type="EMBL" id="OAY63926.1"/>
    </source>
</evidence>
<reference evidence="4 5" key="1">
    <citation type="journal article" date="2016" name="DNA Res.">
        <title>The draft genome of MD-2 pineapple using hybrid error correction of long reads.</title>
        <authorList>
            <person name="Redwan R.M."/>
            <person name="Saidin A."/>
            <person name="Kumar S.V."/>
        </authorList>
    </citation>
    <scope>NUCLEOTIDE SEQUENCE [LARGE SCALE GENOMIC DNA]</scope>
    <source>
        <strain evidence="5">cv. MD2</strain>
        <tissue evidence="4">Leaf</tissue>
    </source>
</reference>
<keyword evidence="2" id="KW-0809">Transit peptide</keyword>
<dbReference type="GO" id="GO:0009451">
    <property type="term" value="P:RNA modification"/>
    <property type="evidence" value="ECO:0007669"/>
    <property type="project" value="InterPro"/>
</dbReference>
<dbReference type="InterPro" id="IPR002885">
    <property type="entry name" value="PPR_rpt"/>
</dbReference>
<protein>
    <submittedName>
        <fullName evidence="4">Pentatricopeptide repeat-containing protein, chloroplastic</fullName>
    </submittedName>
</protein>
<feature type="repeat" description="PPR" evidence="3">
    <location>
        <begin position="185"/>
        <end position="215"/>
    </location>
</feature>
<dbReference type="PANTHER" id="PTHR47926">
    <property type="entry name" value="PENTATRICOPEPTIDE REPEAT-CONTAINING PROTEIN"/>
    <property type="match status" value="1"/>
</dbReference>
<dbReference type="InterPro" id="IPR046848">
    <property type="entry name" value="E_motif"/>
</dbReference>
<dbReference type="Pfam" id="PF01535">
    <property type="entry name" value="PPR"/>
    <property type="match status" value="4"/>
</dbReference>
<feature type="repeat" description="PPR" evidence="3">
    <location>
        <begin position="115"/>
        <end position="149"/>
    </location>
</feature>
<evidence type="ECO:0000313" key="5">
    <source>
        <dbReference type="Proteomes" id="UP000092600"/>
    </source>
</evidence>
<dbReference type="InterPro" id="IPR011990">
    <property type="entry name" value="TPR-like_helical_dom_sf"/>
</dbReference>
<dbReference type="Pfam" id="PF13041">
    <property type="entry name" value="PPR_2"/>
    <property type="match status" value="2"/>
</dbReference>
<accession>A0A199UGU0</accession>
<dbReference type="Proteomes" id="UP000092600">
    <property type="component" value="Unassembled WGS sequence"/>
</dbReference>
<feature type="repeat" description="PPR" evidence="3">
    <location>
        <begin position="216"/>
        <end position="250"/>
    </location>
</feature>
<dbReference type="AlphaFoldDB" id="A0A199UGU0"/>
<proteinExistence type="predicted"/>
<evidence type="ECO:0000256" key="1">
    <source>
        <dbReference type="ARBA" id="ARBA00022737"/>
    </source>
</evidence>
<evidence type="ECO:0000256" key="3">
    <source>
        <dbReference type="PROSITE-ProRule" id="PRU00708"/>
    </source>
</evidence>
<dbReference type="EMBL" id="LSRQ01008294">
    <property type="protein sequence ID" value="OAY63926.1"/>
    <property type="molecule type" value="Genomic_DNA"/>
</dbReference>
<dbReference type="Gene3D" id="1.25.40.10">
    <property type="entry name" value="Tetratricopeptide repeat domain"/>
    <property type="match status" value="4"/>
</dbReference>
<dbReference type="PANTHER" id="PTHR47926:SF342">
    <property type="entry name" value="TETRATRICOPEPTIDE-LIKE HELICAL DOMAIN-CONTAINING PROTEIN-RELATED"/>
    <property type="match status" value="1"/>
</dbReference>
<dbReference type="Pfam" id="PF20431">
    <property type="entry name" value="E_motif"/>
    <property type="match status" value="1"/>
</dbReference>
<evidence type="ECO:0000256" key="2">
    <source>
        <dbReference type="ARBA" id="ARBA00022946"/>
    </source>
</evidence>
<dbReference type="PROSITE" id="PS51375">
    <property type="entry name" value="PPR"/>
    <property type="match status" value="5"/>
</dbReference>
<dbReference type="InterPro" id="IPR046960">
    <property type="entry name" value="PPR_At4g14850-like_plant"/>
</dbReference>
<dbReference type="FunFam" id="1.25.40.10:FF:000090">
    <property type="entry name" value="Pentatricopeptide repeat-containing protein, chloroplastic"/>
    <property type="match status" value="1"/>
</dbReference>
<comment type="caution">
    <text evidence="4">The sequence shown here is derived from an EMBL/GenBank/DDBJ whole genome shotgun (WGS) entry which is preliminary data.</text>
</comment>
<organism evidence="4 5">
    <name type="scientific">Ananas comosus</name>
    <name type="common">Pineapple</name>
    <name type="synonym">Ananas ananas</name>
    <dbReference type="NCBI Taxonomy" id="4615"/>
    <lineage>
        <taxon>Eukaryota</taxon>
        <taxon>Viridiplantae</taxon>
        <taxon>Streptophyta</taxon>
        <taxon>Embryophyta</taxon>
        <taxon>Tracheophyta</taxon>
        <taxon>Spermatophyta</taxon>
        <taxon>Magnoliopsida</taxon>
        <taxon>Liliopsida</taxon>
        <taxon>Poales</taxon>
        <taxon>Bromeliaceae</taxon>
        <taxon>Bromelioideae</taxon>
        <taxon>Ananas</taxon>
    </lineage>
</organism>
<dbReference type="NCBIfam" id="TIGR00756">
    <property type="entry name" value="PPR"/>
    <property type="match status" value="3"/>
</dbReference>
<dbReference type="GO" id="GO:0003729">
    <property type="term" value="F:mRNA binding"/>
    <property type="evidence" value="ECO:0007669"/>
    <property type="project" value="UniProtKB-ARBA"/>
</dbReference>
<name>A0A199UGU0_ANACO</name>
<feature type="repeat" description="PPR" evidence="3">
    <location>
        <begin position="418"/>
        <end position="452"/>
    </location>
</feature>